<accession>A0A142K9B4</accession>
<dbReference type="EMBL" id="KU963248">
    <property type="protein sequence ID" value="AMS02697.1"/>
    <property type="molecule type" value="Genomic_DNA"/>
</dbReference>
<proteinExistence type="predicted"/>
<dbReference type="GeneID" id="29125115"/>
<gene>
    <name evidence="1" type="primary">153</name>
    <name evidence="1" type="ORF">SEA_YVONNETASTIC_153</name>
</gene>
<name>A0A142K9B4_9CAUD</name>
<dbReference type="KEGG" id="vg:29125115"/>
<sequence>MDIRDAGWHALRMGGQLQTKEDIRRAIEENLRDLMELEGNDGIVTDWFLGFTYTRMDGEKIRRPSASICSSNSSPYTLMGLLTYMGSDVADGIDDDNWNVIEGEDLSDDD</sequence>
<protein>
    <submittedName>
        <fullName evidence="1">Uncharacterized protein</fullName>
    </submittedName>
</protein>
<reference evidence="2" key="1">
    <citation type="submission" date="2016-03" db="EMBL/GenBank/DDBJ databases">
        <authorList>
            <person name="Ploux O."/>
        </authorList>
    </citation>
    <scope>NUCLEOTIDE SEQUENCE [LARGE SCALE GENOMIC DNA]</scope>
</reference>
<evidence type="ECO:0000313" key="2">
    <source>
        <dbReference type="Proteomes" id="UP000201371"/>
    </source>
</evidence>
<organism evidence="1 2">
    <name type="scientific">Gordonia phage Yvonnetastic</name>
    <dbReference type="NCBI Taxonomy" id="1821566"/>
    <lineage>
        <taxon>Viruses</taxon>
        <taxon>Duplodnaviria</taxon>
        <taxon>Heunggongvirae</taxon>
        <taxon>Uroviricota</taxon>
        <taxon>Caudoviricetes</taxon>
        <taxon>Yvonnevirus</taxon>
        <taxon>Yvonnevirus yvonnetastic</taxon>
        <taxon>Gordonia virus Yvonnetastic</taxon>
    </lineage>
</organism>
<dbReference type="Proteomes" id="UP000201371">
    <property type="component" value="Segment"/>
</dbReference>
<dbReference type="RefSeq" id="YP_009301207.1">
    <property type="nucleotide sequence ID" value="NC_031230.1"/>
</dbReference>
<keyword evidence="2" id="KW-1185">Reference proteome</keyword>
<evidence type="ECO:0000313" key="1">
    <source>
        <dbReference type="EMBL" id="AMS02697.1"/>
    </source>
</evidence>